<dbReference type="EC" id="2.7.1.82" evidence="3"/>
<dbReference type="PANTHER" id="PTHR22603">
    <property type="entry name" value="CHOLINE/ETHANOALAMINE KINASE"/>
    <property type="match status" value="1"/>
</dbReference>
<evidence type="ECO:0000256" key="3">
    <source>
        <dbReference type="ARBA" id="ARBA00038874"/>
    </source>
</evidence>
<dbReference type="Gene3D" id="3.30.200.20">
    <property type="entry name" value="Phosphorylase Kinase, domain 1"/>
    <property type="match status" value="1"/>
</dbReference>
<keyword evidence="4" id="KW-0808">Transferase</keyword>
<sequence>MEEERIRKRKELQEWIQQRYPVLDITIEGDLEAGAAEVFTHFFPKWDRSKMHLHQFTDGITNKLYKVVAQLEETPRGEDSPPEKTALVRIYGERTEVMIDRESELTTLVCLGKLGLCSPLYGRFNNGICYGFVEGKPFTPDDMKAPEKFKLVAHQLALFHAVDVFGERKPALFNTLRKWLLEIPDSFDDQEKNRRLQEQFSMKRCVEELEFLEEQLSGTTSDVVFCHNDLLSANILYQAASAPDAKPAKVRFIDYEYGNYNWRAYDIANHFCEMMGYTVDGSKFPTKEFQLEWLRAYIAAQRHIGKNPAYQAAEPELGEEDAVSQEDVDALYEEVKRFTPAPSFHWGVWALVQARYSSLETFDYIGYSSKLFERYHTRKEEVYGFRYGKSPAAAAKQE</sequence>
<gene>
    <name evidence="4" type="ORF">ACA1_368100</name>
</gene>
<dbReference type="Proteomes" id="UP000011083">
    <property type="component" value="Unassembled WGS sequence"/>
</dbReference>
<organism evidence="4 5">
    <name type="scientific">Acanthamoeba castellanii (strain ATCC 30010 / Neff)</name>
    <dbReference type="NCBI Taxonomy" id="1257118"/>
    <lineage>
        <taxon>Eukaryota</taxon>
        <taxon>Amoebozoa</taxon>
        <taxon>Discosea</taxon>
        <taxon>Longamoebia</taxon>
        <taxon>Centramoebida</taxon>
        <taxon>Acanthamoebidae</taxon>
        <taxon>Acanthamoeba</taxon>
    </lineage>
</organism>
<reference evidence="4 5" key="1">
    <citation type="journal article" date="2013" name="Genome Biol.">
        <title>Genome of Acanthamoeba castellanii highlights extensive lateral gene transfer and early evolution of tyrosine kinase signaling.</title>
        <authorList>
            <person name="Clarke M."/>
            <person name="Lohan A.J."/>
            <person name="Liu B."/>
            <person name="Lagkouvardos I."/>
            <person name="Roy S."/>
            <person name="Zafar N."/>
            <person name="Bertelli C."/>
            <person name="Schilde C."/>
            <person name="Kianianmomeni A."/>
            <person name="Burglin T.R."/>
            <person name="Frech C."/>
            <person name="Turcotte B."/>
            <person name="Kopec K.O."/>
            <person name="Synnott J.M."/>
            <person name="Choo C."/>
            <person name="Paponov I."/>
            <person name="Finkler A."/>
            <person name="Soon Heng Tan C."/>
            <person name="Hutchins A.P."/>
            <person name="Weinmeier T."/>
            <person name="Rattei T."/>
            <person name="Chu J.S."/>
            <person name="Gimenez G."/>
            <person name="Irimia M."/>
            <person name="Rigden D.J."/>
            <person name="Fitzpatrick D.A."/>
            <person name="Lorenzo-Morales J."/>
            <person name="Bateman A."/>
            <person name="Chiu C.H."/>
            <person name="Tang P."/>
            <person name="Hegemann P."/>
            <person name="Fromm H."/>
            <person name="Raoult D."/>
            <person name="Greub G."/>
            <person name="Miranda-Saavedra D."/>
            <person name="Chen N."/>
            <person name="Nash P."/>
            <person name="Ginger M.L."/>
            <person name="Horn M."/>
            <person name="Schaap P."/>
            <person name="Caler L."/>
            <person name="Loftus B."/>
        </authorList>
    </citation>
    <scope>NUCLEOTIDE SEQUENCE [LARGE SCALE GENOMIC DNA]</scope>
    <source>
        <strain evidence="4 5">Neff</strain>
    </source>
</reference>
<dbReference type="PANTHER" id="PTHR22603:SF66">
    <property type="entry name" value="ETHANOLAMINE KINASE"/>
    <property type="match status" value="1"/>
</dbReference>
<dbReference type="RefSeq" id="XP_004340129.1">
    <property type="nucleotide sequence ID" value="XM_004340081.1"/>
</dbReference>
<dbReference type="AlphaFoldDB" id="L8GY01"/>
<comment type="similarity">
    <text evidence="2">Belongs to the choline/ethanolamine kinase family.</text>
</comment>
<evidence type="ECO:0000256" key="1">
    <source>
        <dbReference type="ARBA" id="ARBA00037883"/>
    </source>
</evidence>
<dbReference type="GO" id="GO:0006646">
    <property type="term" value="P:phosphatidylethanolamine biosynthetic process"/>
    <property type="evidence" value="ECO:0007669"/>
    <property type="project" value="TreeGrafter"/>
</dbReference>
<dbReference type="CDD" id="cd05157">
    <property type="entry name" value="ETNK_euk"/>
    <property type="match status" value="1"/>
</dbReference>
<dbReference type="Gene3D" id="3.90.1200.10">
    <property type="match status" value="1"/>
</dbReference>
<comment type="pathway">
    <text evidence="1">Phospholipid metabolism; phosphatidylethanolamine biosynthesis; phosphatidylethanolamine from ethanolamine: step 1/3.</text>
</comment>
<dbReference type="KEGG" id="acan:ACA1_368100"/>
<evidence type="ECO:0000256" key="2">
    <source>
        <dbReference type="ARBA" id="ARBA00038211"/>
    </source>
</evidence>
<evidence type="ECO:0000313" key="4">
    <source>
        <dbReference type="EMBL" id="ELR18109.1"/>
    </source>
</evidence>
<proteinExistence type="inferred from homology"/>
<dbReference type="GO" id="GO:0004305">
    <property type="term" value="F:ethanolamine kinase activity"/>
    <property type="evidence" value="ECO:0007669"/>
    <property type="project" value="UniProtKB-EC"/>
</dbReference>
<dbReference type="GO" id="GO:0005737">
    <property type="term" value="C:cytoplasm"/>
    <property type="evidence" value="ECO:0007669"/>
    <property type="project" value="TreeGrafter"/>
</dbReference>
<dbReference type="VEuPathDB" id="AmoebaDB:ACA1_368100"/>
<dbReference type="Pfam" id="PF01633">
    <property type="entry name" value="Choline_kinase"/>
    <property type="match status" value="1"/>
</dbReference>
<dbReference type="OMA" id="EAPYYKI"/>
<dbReference type="OrthoDB" id="10267235at2759"/>
<dbReference type="EMBL" id="KB007960">
    <property type="protein sequence ID" value="ELR18109.1"/>
    <property type="molecule type" value="Genomic_DNA"/>
</dbReference>
<dbReference type="STRING" id="1257118.L8GY01"/>
<dbReference type="SUPFAM" id="SSF56112">
    <property type="entry name" value="Protein kinase-like (PK-like)"/>
    <property type="match status" value="1"/>
</dbReference>
<dbReference type="GeneID" id="14918900"/>
<dbReference type="InterPro" id="IPR011009">
    <property type="entry name" value="Kinase-like_dom_sf"/>
</dbReference>
<evidence type="ECO:0000313" key="5">
    <source>
        <dbReference type="Proteomes" id="UP000011083"/>
    </source>
</evidence>
<protein>
    <recommendedName>
        <fullName evidence="3">ethanolamine kinase</fullName>
        <ecNumber evidence="3">2.7.1.82</ecNumber>
    </recommendedName>
</protein>
<keyword evidence="5" id="KW-1185">Reference proteome</keyword>
<accession>L8GY01</accession>
<name>L8GY01_ACACF</name>